<evidence type="ECO:0000256" key="5">
    <source>
        <dbReference type="ARBA" id="ARBA00022694"/>
    </source>
</evidence>
<dbReference type="Pfam" id="PF08617">
    <property type="entry name" value="CGI-121"/>
    <property type="match status" value="1"/>
</dbReference>
<dbReference type="InterPro" id="IPR013926">
    <property type="entry name" value="CGI121/TPRKB"/>
</dbReference>
<keyword evidence="5" id="KW-0819">tRNA processing</keyword>
<comment type="similarity">
    <text evidence="2 8">Belongs to the CGI121/TPRKB family.</text>
</comment>
<keyword evidence="10" id="KW-1185">Reference proteome</keyword>
<evidence type="ECO:0000256" key="2">
    <source>
        <dbReference type="ARBA" id="ARBA00005546"/>
    </source>
</evidence>
<organism evidence="9 10">
    <name type="scientific">Athelia psychrophila</name>
    <dbReference type="NCBI Taxonomy" id="1759441"/>
    <lineage>
        <taxon>Eukaryota</taxon>
        <taxon>Fungi</taxon>
        <taxon>Dikarya</taxon>
        <taxon>Basidiomycota</taxon>
        <taxon>Agaricomycotina</taxon>
        <taxon>Agaricomycetes</taxon>
        <taxon>Agaricomycetidae</taxon>
        <taxon>Atheliales</taxon>
        <taxon>Atheliaceae</taxon>
        <taxon>Athelia</taxon>
    </lineage>
</organism>
<dbReference type="GO" id="GO:0005634">
    <property type="term" value="C:nucleus"/>
    <property type="evidence" value="ECO:0007669"/>
    <property type="project" value="UniProtKB-SubCell"/>
</dbReference>
<proteinExistence type="inferred from homology"/>
<evidence type="ECO:0000256" key="4">
    <source>
        <dbReference type="ARBA" id="ARBA00016009"/>
    </source>
</evidence>
<dbReference type="Gene3D" id="3.30.2380.10">
    <property type="entry name" value="CGI121/TPRKB"/>
    <property type="match status" value="1"/>
</dbReference>
<dbReference type="PANTHER" id="PTHR15840">
    <property type="entry name" value="CGI-121 FAMILY MEMBER"/>
    <property type="match status" value="1"/>
</dbReference>
<dbReference type="PANTHER" id="PTHR15840:SF10">
    <property type="entry name" value="EKC_KEOPS COMPLEX SUBUNIT TPRKB"/>
    <property type="match status" value="1"/>
</dbReference>
<dbReference type="GO" id="GO:0000408">
    <property type="term" value="C:EKC/KEOPS complex"/>
    <property type="evidence" value="ECO:0007669"/>
    <property type="project" value="TreeGrafter"/>
</dbReference>
<gene>
    <name evidence="9" type="ORF">FIBSPDRAFT_752287</name>
</gene>
<dbReference type="GO" id="GO:0005829">
    <property type="term" value="C:cytosol"/>
    <property type="evidence" value="ECO:0007669"/>
    <property type="project" value="TreeGrafter"/>
</dbReference>
<comment type="function">
    <text evidence="7">Component of the EKC/KEOPS complex that is required for the formation of a threonylcarbamoyl group on adenosine at position 37 (t(6)A37) in tRNAs that read codons beginning with adenine. The complex is probably involved in the transfer of the threonylcarbamoyl moiety of threonylcarbamoyl-AMP (TC-AMP) to the N6 group of A37. CGI121 acts as an allosteric effector that regulates the t(6)A activity of the complex. The EKC/KEOPS complex also promotes both telomere uncapping and telomere elongation. The complex is required for efficient recruitment of transcriptional coactivators. CGI121 is not required for tRNA modification.</text>
</comment>
<dbReference type="OrthoDB" id="329139at2759"/>
<reference evidence="9 10" key="1">
    <citation type="journal article" date="2016" name="Mol. Biol. Evol.">
        <title>Comparative Genomics of Early-Diverging Mushroom-Forming Fungi Provides Insights into the Origins of Lignocellulose Decay Capabilities.</title>
        <authorList>
            <person name="Nagy L.G."/>
            <person name="Riley R."/>
            <person name="Tritt A."/>
            <person name="Adam C."/>
            <person name="Daum C."/>
            <person name="Floudas D."/>
            <person name="Sun H."/>
            <person name="Yadav J.S."/>
            <person name="Pangilinan J."/>
            <person name="Larsson K.H."/>
            <person name="Matsuura K."/>
            <person name="Barry K."/>
            <person name="Labutti K."/>
            <person name="Kuo R."/>
            <person name="Ohm R.A."/>
            <person name="Bhattacharya S.S."/>
            <person name="Shirouzu T."/>
            <person name="Yoshinaga Y."/>
            <person name="Martin F.M."/>
            <person name="Grigoriev I.V."/>
            <person name="Hibbett D.S."/>
        </authorList>
    </citation>
    <scope>NUCLEOTIDE SEQUENCE [LARGE SCALE GENOMIC DNA]</scope>
    <source>
        <strain evidence="9 10">CBS 109695</strain>
    </source>
</reference>
<evidence type="ECO:0000256" key="6">
    <source>
        <dbReference type="ARBA" id="ARBA00023242"/>
    </source>
</evidence>
<dbReference type="AlphaFoldDB" id="A0A166CXS3"/>
<dbReference type="InterPro" id="IPR036504">
    <property type="entry name" value="CGI121/TPRKB_sf"/>
</dbReference>
<evidence type="ECO:0000256" key="1">
    <source>
        <dbReference type="ARBA" id="ARBA00004123"/>
    </source>
</evidence>
<keyword evidence="6 8" id="KW-0539">Nucleus</keyword>
<dbReference type="SUPFAM" id="SSF143870">
    <property type="entry name" value="PF0523-like"/>
    <property type="match status" value="1"/>
</dbReference>
<sequence length="200" mass="21685">MDVYHYSQFPTTHSVIRIALYTKVGNAASLRERIIKAATLTGAEGDRERDAINFAFIDARLITSLLHLKTAVYQATLSASQDSLRTKTVHSEILWALNPSNNISEAIRRYGVSDTSATLFVVRIGPPELADVESKMSAVVSGTLSPFSDLDGITDWAAVKKYNKLNGEIAVKEAAGDTDREHGVVDNIVTSAVAMKSVMA</sequence>
<dbReference type="EMBL" id="KV417622">
    <property type="protein sequence ID" value="KZP14107.1"/>
    <property type="molecule type" value="Genomic_DNA"/>
</dbReference>
<name>A0A166CXS3_9AGAM</name>
<evidence type="ECO:0000313" key="9">
    <source>
        <dbReference type="EMBL" id="KZP14107.1"/>
    </source>
</evidence>
<dbReference type="Proteomes" id="UP000076532">
    <property type="component" value="Unassembled WGS sequence"/>
</dbReference>
<evidence type="ECO:0000256" key="8">
    <source>
        <dbReference type="RuleBase" id="RU004398"/>
    </source>
</evidence>
<accession>A0A166CXS3</accession>
<protein>
    <recommendedName>
        <fullName evidence="4">EKC/KEOPS complex subunit CGI121</fullName>
    </recommendedName>
    <alternativeName>
        <fullName evidence="3">EKC/KEOPS complex subunit cgi121</fullName>
    </alternativeName>
</protein>
<evidence type="ECO:0000256" key="7">
    <source>
        <dbReference type="ARBA" id="ARBA00025043"/>
    </source>
</evidence>
<dbReference type="GO" id="GO:0002949">
    <property type="term" value="P:tRNA threonylcarbamoyladenosine modification"/>
    <property type="evidence" value="ECO:0007669"/>
    <property type="project" value="TreeGrafter"/>
</dbReference>
<comment type="subcellular location">
    <subcellularLocation>
        <location evidence="1">Nucleus</location>
    </subcellularLocation>
</comment>
<evidence type="ECO:0000313" key="10">
    <source>
        <dbReference type="Proteomes" id="UP000076532"/>
    </source>
</evidence>
<dbReference type="STRING" id="436010.A0A166CXS3"/>
<evidence type="ECO:0000256" key="3">
    <source>
        <dbReference type="ARBA" id="ARBA00015316"/>
    </source>
</evidence>